<evidence type="ECO:0000313" key="1">
    <source>
        <dbReference type="EMBL" id="KAK3609419.1"/>
    </source>
</evidence>
<dbReference type="InterPro" id="IPR021109">
    <property type="entry name" value="Peptidase_aspartic_dom_sf"/>
</dbReference>
<dbReference type="Proteomes" id="UP001195483">
    <property type="component" value="Unassembled WGS sequence"/>
</dbReference>
<accession>A0AAE0WCQ9</accession>
<reference evidence="1" key="1">
    <citation type="journal article" date="2021" name="Genome Biol. Evol.">
        <title>A High-Quality Reference Genome for a Parasitic Bivalve with Doubly Uniparental Inheritance (Bivalvia: Unionida).</title>
        <authorList>
            <person name="Smith C.H."/>
        </authorList>
    </citation>
    <scope>NUCLEOTIDE SEQUENCE</scope>
    <source>
        <strain evidence="1">CHS0354</strain>
    </source>
</reference>
<dbReference type="EMBL" id="JAEAOA010000133">
    <property type="protein sequence ID" value="KAK3609419.1"/>
    <property type="molecule type" value="Genomic_DNA"/>
</dbReference>
<proteinExistence type="predicted"/>
<gene>
    <name evidence="1" type="ORF">CHS0354_001349</name>
</gene>
<reference evidence="1" key="3">
    <citation type="submission" date="2023-05" db="EMBL/GenBank/DDBJ databases">
        <authorList>
            <person name="Smith C.H."/>
        </authorList>
    </citation>
    <scope>NUCLEOTIDE SEQUENCE</scope>
    <source>
        <strain evidence="1">CHS0354</strain>
        <tissue evidence="1">Mantle</tissue>
    </source>
</reference>
<organism evidence="1 2">
    <name type="scientific">Potamilus streckersoni</name>
    <dbReference type="NCBI Taxonomy" id="2493646"/>
    <lineage>
        <taxon>Eukaryota</taxon>
        <taxon>Metazoa</taxon>
        <taxon>Spiralia</taxon>
        <taxon>Lophotrochozoa</taxon>
        <taxon>Mollusca</taxon>
        <taxon>Bivalvia</taxon>
        <taxon>Autobranchia</taxon>
        <taxon>Heteroconchia</taxon>
        <taxon>Palaeoheterodonta</taxon>
        <taxon>Unionida</taxon>
        <taxon>Unionoidea</taxon>
        <taxon>Unionidae</taxon>
        <taxon>Ambleminae</taxon>
        <taxon>Lampsilini</taxon>
        <taxon>Potamilus</taxon>
    </lineage>
</organism>
<protein>
    <submittedName>
        <fullName evidence="1">Uncharacterized protein</fullName>
    </submittedName>
</protein>
<dbReference type="SUPFAM" id="SSF50630">
    <property type="entry name" value="Acid proteases"/>
    <property type="match status" value="1"/>
</dbReference>
<name>A0AAE0WCQ9_9BIVA</name>
<keyword evidence="2" id="KW-1185">Reference proteome</keyword>
<evidence type="ECO:0000313" key="2">
    <source>
        <dbReference type="Proteomes" id="UP001195483"/>
    </source>
</evidence>
<reference evidence="1" key="2">
    <citation type="journal article" date="2021" name="Genome Biol. Evol.">
        <title>Developing a high-quality reference genome for a parasitic bivalve with doubly uniparental inheritance (Bivalvia: Unionida).</title>
        <authorList>
            <person name="Smith C.H."/>
        </authorList>
    </citation>
    <scope>NUCLEOTIDE SEQUENCE</scope>
    <source>
        <strain evidence="1">CHS0354</strain>
        <tissue evidence="1">Mantle</tissue>
    </source>
</reference>
<sequence length="269" mass="30324">MSSSEQYYQSKSWKYAKNRKCKGTGILYTVTSIGREFIGTERHSEEKNGSDIYENCIRLGHIGKTTEKWDNGLLVKGELNGLPIHFLIDSGYENSIRLRHIGKTTGKSVKCLFVKGFAPPPAALGNSIYRRTVLICDISPYAILGQDFLMKGRRKHPTITVFPQSRMCILVLIPGSENLTDYGIIETSPKLWQNKKIALTREIIHSKVDDQAVQILNFGLKLVLLLNTDASDMPLWAVPSQEQDGVERVIAYMSKSLNKFHIISQGRSY</sequence>
<dbReference type="AlphaFoldDB" id="A0AAE0WCQ9"/>
<comment type="caution">
    <text evidence="1">The sequence shown here is derived from an EMBL/GenBank/DDBJ whole genome shotgun (WGS) entry which is preliminary data.</text>
</comment>